<name>A0ABP3H6C5_9ACTN</name>
<dbReference type="NCBIfam" id="NF040566">
    <property type="entry name" value="SCO2522_fam"/>
    <property type="match status" value="1"/>
</dbReference>
<comment type="caution">
    <text evidence="2">The sequence shown here is derived from an EMBL/GenBank/DDBJ whole genome shotgun (WGS) entry which is preliminary data.</text>
</comment>
<gene>
    <name evidence="2" type="ORF">GCM10010151_57350</name>
</gene>
<evidence type="ECO:0000256" key="1">
    <source>
        <dbReference type="SAM" id="MobiDB-lite"/>
    </source>
</evidence>
<dbReference type="RefSeq" id="WP_252803815.1">
    <property type="nucleotide sequence ID" value="NZ_BAAABM010000053.1"/>
</dbReference>
<evidence type="ECO:0000313" key="2">
    <source>
        <dbReference type="EMBL" id="GAA0360058.1"/>
    </source>
</evidence>
<dbReference type="InterPro" id="IPR049747">
    <property type="entry name" value="SCO2522-like"/>
</dbReference>
<protein>
    <submittedName>
        <fullName evidence="2">SCO2522 family protein</fullName>
    </submittedName>
</protein>
<reference evidence="3" key="1">
    <citation type="journal article" date="2019" name="Int. J. Syst. Evol. Microbiol.">
        <title>The Global Catalogue of Microorganisms (GCM) 10K type strain sequencing project: providing services to taxonomists for standard genome sequencing and annotation.</title>
        <authorList>
            <consortium name="The Broad Institute Genomics Platform"/>
            <consortium name="The Broad Institute Genome Sequencing Center for Infectious Disease"/>
            <person name="Wu L."/>
            <person name="Ma J."/>
        </authorList>
    </citation>
    <scope>NUCLEOTIDE SEQUENCE [LARGE SCALE GENOMIC DNA]</scope>
    <source>
        <strain evidence="3">JCM 3146</strain>
    </source>
</reference>
<keyword evidence="3" id="KW-1185">Reference proteome</keyword>
<dbReference type="EMBL" id="BAAABM010000053">
    <property type="protein sequence ID" value="GAA0360058.1"/>
    <property type="molecule type" value="Genomic_DNA"/>
</dbReference>
<feature type="region of interest" description="Disordered" evidence="1">
    <location>
        <begin position="131"/>
        <end position="163"/>
    </location>
</feature>
<evidence type="ECO:0000313" key="3">
    <source>
        <dbReference type="Proteomes" id="UP001501822"/>
    </source>
</evidence>
<proteinExistence type="predicted"/>
<accession>A0ABP3H6C5</accession>
<sequence length="319" mass="35098">MTSAHVTFGEVAAERRISNIPLSHVSVELGHLYMDDFEAGRDALRRQFERVRPWAETVTQINEGRVRRPRISTCFLIDDYFTRFSTPSVVIGDLLAASEAAGLRIDYIARESGCAVADGVPLAELVHARLVPDPPPGTNGSRPPPHESGWLSNGERSPSGGVDEAMGQVAAWLPPRENAARHHSIFLDVEMWTDEGDRRIWSCPYLAAVWQLLRLGLLRDDGRPVAVPVPAPDPLPDDWDDLPAIIQMVPSAPPFAAYTTMSVLSSRFLPVEHAVRVILGQVSISAAVLEQTVRRGADENLEIPRDILKRIGYAIPGEI</sequence>
<dbReference type="Proteomes" id="UP001501822">
    <property type="component" value="Unassembled WGS sequence"/>
</dbReference>
<organism evidence="2 3">
    <name type="scientific">Actinoallomurus spadix</name>
    <dbReference type="NCBI Taxonomy" id="79912"/>
    <lineage>
        <taxon>Bacteria</taxon>
        <taxon>Bacillati</taxon>
        <taxon>Actinomycetota</taxon>
        <taxon>Actinomycetes</taxon>
        <taxon>Streptosporangiales</taxon>
        <taxon>Thermomonosporaceae</taxon>
        <taxon>Actinoallomurus</taxon>
    </lineage>
</organism>